<feature type="compositionally biased region" description="Low complexity" evidence="1">
    <location>
        <begin position="210"/>
        <end position="220"/>
    </location>
</feature>
<accession>A0A452QUJ2</accession>
<proteinExistence type="predicted"/>
<dbReference type="GO" id="GO:0060271">
    <property type="term" value="P:cilium assembly"/>
    <property type="evidence" value="ECO:0007669"/>
    <property type="project" value="InterPro"/>
</dbReference>
<dbReference type="GeneTree" id="ENSGT00390000014725"/>
<protein>
    <recommendedName>
        <fullName evidence="2">TRAPP14 C-terminal domain-containing protein</fullName>
    </recommendedName>
</protein>
<sequence length="335" mass="37364">MTKDGRGPQIHVMFPFVSPTGPRSSPDCCGSVVYPKAALHPEHLHPLPVSLWDSPLGTVLFTCLATHASLPSLTASSLPSIRLDRPCFVMTASCESPVRTYERFTVTYTLLNNLQDFLAVRLVWTPEHAQAGKQLCEEERRAMQAALDSIVCHTPLNNLGFSRKGSALTFSVAFQALRTGLFELSQHMKLKLQFTASVSHPPPEARPLSRKSSPSSPAVRDLVERHQASLGRSQSFSHQQPSRSHLMRYGRWEGCRWLRWRPELEREQERVLGSDRNPQSLPSPRSGSVMERRAITPPVASPVGRPLYLPPDKAVLSLDKIAKRECKVLVVEPVK</sequence>
<feature type="region of interest" description="Disordered" evidence="1">
    <location>
        <begin position="268"/>
        <end position="306"/>
    </location>
</feature>
<dbReference type="GO" id="GO:1990071">
    <property type="term" value="C:TRAPPII protein complex"/>
    <property type="evidence" value="ECO:0007669"/>
    <property type="project" value="TreeGrafter"/>
</dbReference>
<dbReference type="InterPro" id="IPR055452">
    <property type="entry name" value="TRAPP14_C"/>
</dbReference>
<dbReference type="AlphaFoldDB" id="A0A452QUJ2"/>
<dbReference type="PANTHER" id="PTHR16096">
    <property type="entry name" value="MICROTUBULE-ASSOCIATED PROTEIN 11"/>
    <property type="match status" value="1"/>
</dbReference>
<dbReference type="Ensembl" id="ENSUAMT00000010492.1">
    <property type="protein sequence ID" value="ENSUAMP00000009320.1"/>
    <property type="gene ID" value="ENSUAMG00000007765.1"/>
</dbReference>
<feature type="region of interest" description="Disordered" evidence="1">
    <location>
        <begin position="198"/>
        <end position="220"/>
    </location>
</feature>
<evidence type="ECO:0000259" key="2">
    <source>
        <dbReference type="Pfam" id="PF23652"/>
    </source>
</evidence>
<dbReference type="Pfam" id="PF23652">
    <property type="entry name" value="TRAPP14_C"/>
    <property type="match status" value="2"/>
</dbReference>
<reference evidence="3" key="3">
    <citation type="submission" date="2025-09" db="UniProtKB">
        <authorList>
            <consortium name="Ensembl"/>
        </authorList>
    </citation>
    <scope>IDENTIFICATION</scope>
</reference>
<dbReference type="PANTHER" id="PTHR16096:SF8">
    <property type="entry name" value="TRAFFICKING PROTEIN PARTICLE COMPLEX SUBUNIT 14"/>
    <property type="match status" value="1"/>
</dbReference>
<feature type="domain" description="TRAPP14 C-terminal" evidence="2">
    <location>
        <begin position="275"/>
        <end position="334"/>
    </location>
</feature>
<feature type="compositionally biased region" description="Polar residues" evidence="1">
    <location>
        <begin position="276"/>
        <end position="286"/>
    </location>
</feature>
<dbReference type="OMA" id="MERHQAS"/>
<name>A0A452QUJ2_URSAM</name>
<reference evidence="4" key="1">
    <citation type="submission" date="2016-06" db="EMBL/GenBank/DDBJ databases">
        <title>De novo assembly and RNA-Seq shows season-dependent expression and editing in black bear kidneys.</title>
        <authorList>
            <person name="Korstanje R."/>
            <person name="Srivastava A."/>
            <person name="Sarsani V.K."/>
            <person name="Sheehan S.M."/>
            <person name="Seger R.L."/>
            <person name="Barter M.E."/>
            <person name="Lindqvist C."/>
            <person name="Brody L.C."/>
            <person name="Mullikin J.C."/>
        </authorList>
    </citation>
    <scope>NUCLEOTIDE SEQUENCE [LARGE SCALE GENOMIC DNA]</scope>
</reference>
<dbReference type="STRING" id="9643.ENSUAMP00000009320"/>
<feature type="domain" description="TRAPP14 C-terminal" evidence="2">
    <location>
        <begin position="88"/>
        <end position="250"/>
    </location>
</feature>
<evidence type="ECO:0000256" key="1">
    <source>
        <dbReference type="SAM" id="MobiDB-lite"/>
    </source>
</evidence>
<dbReference type="InterPro" id="IPR031626">
    <property type="entry name" value="TRAPPC14"/>
</dbReference>
<organism evidence="3 4">
    <name type="scientific">Ursus americanus</name>
    <name type="common">American black bear</name>
    <name type="synonym">Euarctos americanus</name>
    <dbReference type="NCBI Taxonomy" id="9643"/>
    <lineage>
        <taxon>Eukaryota</taxon>
        <taxon>Metazoa</taxon>
        <taxon>Chordata</taxon>
        <taxon>Craniata</taxon>
        <taxon>Vertebrata</taxon>
        <taxon>Euteleostomi</taxon>
        <taxon>Mammalia</taxon>
        <taxon>Eutheria</taxon>
        <taxon>Laurasiatheria</taxon>
        <taxon>Carnivora</taxon>
        <taxon>Caniformia</taxon>
        <taxon>Ursidae</taxon>
        <taxon>Ursus</taxon>
    </lineage>
</organism>
<evidence type="ECO:0000313" key="3">
    <source>
        <dbReference type="Ensembl" id="ENSUAMP00000009320.1"/>
    </source>
</evidence>
<reference evidence="3" key="2">
    <citation type="submission" date="2025-08" db="UniProtKB">
        <authorList>
            <consortium name="Ensembl"/>
        </authorList>
    </citation>
    <scope>IDENTIFICATION</scope>
</reference>
<dbReference type="GO" id="GO:0043014">
    <property type="term" value="F:alpha-tubulin binding"/>
    <property type="evidence" value="ECO:0007669"/>
    <property type="project" value="InterPro"/>
</dbReference>
<keyword evidence="4" id="KW-1185">Reference proteome</keyword>
<dbReference type="Proteomes" id="UP000291022">
    <property type="component" value="Unassembled WGS sequence"/>
</dbReference>
<evidence type="ECO:0000313" key="4">
    <source>
        <dbReference type="Proteomes" id="UP000291022"/>
    </source>
</evidence>